<evidence type="ECO:0000256" key="4">
    <source>
        <dbReference type="ARBA" id="ARBA00022786"/>
    </source>
</evidence>
<dbReference type="STRING" id="3088.A0A383VIU1"/>
<dbReference type="InterPro" id="IPR035983">
    <property type="entry name" value="Hect_E3_ubiquitin_ligase"/>
</dbReference>
<sequence length="106" mass="11416">MQAGARYEGGYSAGHPTIAALWSVLLALPVDEKRAFLQFCTGCDRAPVAGLGALRLLVQRAGPDSEKLPTAHTCFNTLLLPEYSSRAQLQRKLMTAIQNAQGFGLQ</sequence>
<dbReference type="GO" id="GO:0061630">
    <property type="term" value="F:ubiquitin protein ligase activity"/>
    <property type="evidence" value="ECO:0007669"/>
    <property type="project" value="UniProtKB-EC"/>
</dbReference>
<evidence type="ECO:0000256" key="3">
    <source>
        <dbReference type="ARBA" id="ARBA00022679"/>
    </source>
</evidence>
<dbReference type="PROSITE" id="PS50237">
    <property type="entry name" value="HECT"/>
    <property type="match status" value="1"/>
</dbReference>
<dbReference type="GO" id="GO:0000209">
    <property type="term" value="P:protein polyubiquitination"/>
    <property type="evidence" value="ECO:0007669"/>
    <property type="project" value="InterPro"/>
</dbReference>
<feature type="domain" description="HECT" evidence="6">
    <location>
        <begin position="1"/>
        <end position="106"/>
    </location>
</feature>
<accession>A0A383VIU1</accession>
<evidence type="ECO:0000256" key="2">
    <source>
        <dbReference type="ARBA" id="ARBA00012485"/>
    </source>
</evidence>
<proteinExistence type="predicted"/>
<keyword evidence="3" id="KW-0808">Transferase</keyword>
<dbReference type="InterPro" id="IPR000569">
    <property type="entry name" value="HECT_dom"/>
</dbReference>
<comment type="catalytic activity">
    <reaction evidence="1">
        <text>S-ubiquitinyl-[E2 ubiquitin-conjugating enzyme]-L-cysteine + [acceptor protein]-L-lysine = [E2 ubiquitin-conjugating enzyme]-L-cysteine + N(6)-ubiquitinyl-[acceptor protein]-L-lysine.</text>
        <dbReference type="EC" id="2.3.2.26"/>
    </reaction>
</comment>
<dbReference type="EC" id="2.3.2.26" evidence="2"/>
<protein>
    <recommendedName>
        <fullName evidence="2">HECT-type E3 ubiquitin transferase</fullName>
        <ecNumber evidence="2">2.3.2.26</ecNumber>
    </recommendedName>
</protein>
<evidence type="ECO:0000313" key="8">
    <source>
        <dbReference type="Proteomes" id="UP000256970"/>
    </source>
</evidence>
<dbReference type="Proteomes" id="UP000256970">
    <property type="component" value="Unassembled WGS sequence"/>
</dbReference>
<gene>
    <name evidence="7" type="ORF">BQ4739_LOCUS5088</name>
</gene>
<keyword evidence="4 5" id="KW-0833">Ubl conjugation pathway</keyword>
<evidence type="ECO:0000313" key="7">
    <source>
        <dbReference type="EMBL" id="SZX64584.1"/>
    </source>
</evidence>
<organism evidence="7 8">
    <name type="scientific">Tetradesmus obliquus</name>
    <name type="common">Green alga</name>
    <name type="synonym">Acutodesmus obliquus</name>
    <dbReference type="NCBI Taxonomy" id="3088"/>
    <lineage>
        <taxon>Eukaryota</taxon>
        <taxon>Viridiplantae</taxon>
        <taxon>Chlorophyta</taxon>
        <taxon>core chlorophytes</taxon>
        <taxon>Chlorophyceae</taxon>
        <taxon>CS clade</taxon>
        <taxon>Sphaeropleales</taxon>
        <taxon>Scenedesmaceae</taxon>
        <taxon>Tetradesmus</taxon>
    </lineage>
</organism>
<dbReference type="PANTHER" id="PTHR45700">
    <property type="entry name" value="UBIQUITIN-PROTEIN LIGASE E3C"/>
    <property type="match status" value="1"/>
</dbReference>
<evidence type="ECO:0000256" key="1">
    <source>
        <dbReference type="ARBA" id="ARBA00000885"/>
    </source>
</evidence>
<dbReference type="SUPFAM" id="SSF56204">
    <property type="entry name" value="Hect, E3 ligase catalytic domain"/>
    <property type="match status" value="1"/>
</dbReference>
<dbReference type="FunFam" id="3.30.2410.10:FF:000003">
    <property type="entry name" value="probable E3 ubiquitin-protein ligase HERC4 isoform X1"/>
    <property type="match status" value="1"/>
</dbReference>
<dbReference type="EMBL" id="FNXT01000418">
    <property type="protein sequence ID" value="SZX64584.1"/>
    <property type="molecule type" value="Genomic_DNA"/>
</dbReference>
<dbReference type="InterPro" id="IPR044611">
    <property type="entry name" value="E3A/B/C-like"/>
</dbReference>
<dbReference type="Gene3D" id="3.30.2410.10">
    <property type="entry name" value="Hect, E3 ligase catalytic domain"/>
    <property type="match status" value="1"/>
</dbReference>
<name>A0A383VIU1_TETOB</name>
<feature type="active site" description="Glycyl thioester intermediate" evidence="5">
    <location>
        <position position="74"/>
    </location>
</feature>
<reference evidence="7 8" key="1">
    <citation type="submission" date="2016-10" db="EMBL/GenBank/DDBJ databases">
        <authorList>
            <person name="Cai Z."/>
        </authorList>
    </citation>
    <scope>NUCLEOTIDE SEQUENCE [LARGE SCALE GENOMIC DNA]</scope>
</reference>
<evidence type="ECO:0000259" key="6">
    <source>
        <dbReference type="PROSITE" id="PS50237"/>
    </source>
</evidence>
<dbReference type="PANTHER" id="PTHR45700:SF8">
    <property type="entry name" value="HECT-TYPE E3 UBIQUITIN TRANSFERASE"/>
    <property type="match status" value="1"/>
</dbReference>
<dbReference type="AlphaFoldDB" id="A0A383VIU1"/>
<keyword evidence="8" id="KW-1185">Reference proteome</keyword>
<evidence type="ECO:0000256" key="5">
    <source>
        <dbReference type="PROSITE-ProRule" id="PRU00104"/>
    </source>
</evidence>
<dbReference type="Pfam" id="PF00632">
    <property type="entry name" value="HECT"/>
    <property type="match status" value="1"/>
</dbReference>